<dbReference type="AlphaFoldDB" id="A0AAW8CIS3"/>
<protein>
    <submittedName>
        <fullName evidence="1">Helix-turn-helix domain-containing protein</fullName>
    </submittedName>
</protein>
<dbReference type="SUPFAM" id="SSF47413">
    <property type="entry name" value="lambda repressor-like DNA-binding domains"/>
    <property type="match status" value="1"/>
</dbReference>
<name>A0AAW8CIS3_9PAST</name>
<dbReference type="Pfam" id="PF15943">
    <property type="entry name" value="YdaS_toxin"/>
    <property type="match status" value="1"/>
</dbReference>
<dbReference type="Proteomes" id="UP001226020">
    <property type="component" value="Unassembled WGS sequence"/>
</dbReference>
<keyword evidence="2" id="KW-1185">Reference proteome</keyword>
<evidence type="ECO:0000313" key="1">
    <source>
        <dbReference type="EMBL" id="MDP8147693.1"/>
    </source>
</evidence>
<dbReference type="GO" id="GO:0003677">
    <property type="term" value="F:DNA binding"/>
    <property type="evidence" value="ECO:0007669"/>
    <property type="project" value="InterPro"/>
</dbReference>
<accession>A0AAW8CIS3</accession>
<proteinExistence type="predicted"/>
<gene>
    <name evidence="1" type="ORF">QJU57_01195</name>
</gene>
<dbReference type="Gene3D" id="1.10.260.40">
    <property type="entry name" value="lambda repressor-like DNA-binding domains"/>
    <property type="match status" value="1"/>
</dbReference>
<comment type="caution">
    <text evidence="1">The sequence shown here is derived from an EMBL/GenBank/DDBJ whole genome shotgun (WGS) entry which is preliminary data.</text>
</comment>
<dbReference type="EMBL" id="JASAXT010000002">
    <property type="protein sequence ID" value="MDP8147693.1"/>
    <property type="molecule type" value="Genomic_DNA"/>
</dbReference>
<dbReference type="InterPro" id="IPR010982">
    <property type="entry name" value="Lambda_DNA-bd_dom_sf"/>
</dbReference>
<reference evidence="1 2" key="1">
    <citation type="journal article" date="2023" name="Front. Microbiol.">
        <title>Phylogeography and host specificity of Pasteurellaceae pathogenic to sea-farmed fish in the north-east Atlantic.</title>
        <authorList>
            <person name="Gulla S."/>
            <person name="Colquhoun D.J."/>
            <person name="Olsen A.B."/>
            <person name="Spilsberg B."/>
            <person name="Lagesen K."/>
            <person name="Aakesson C.P."/>
            <person name="Strom S."/>
            <person name="Manji F."/>
            <person name="Birkbeck T.H."/>
            <person name="Nilsen H.K."/>
        </authorList>
    </citation>
    <scope>NUCLEOTIDE SEQUENCE [LARGE SCALE GENOMIC DNA]</scope>
    <source>
        <strain evidence="1 2">NVIB3131</strain>
    </source>
</reference>
<dbReference type="InterPro" id="IPR031856">
    <property type="entry name" value="YdaS_toxin-like"/>
</dbReference>
<organism evidence="1 2">
    <name type="scientific">Phocoenobacter atlanticus subsp. atlanticus</name>
    <dbReference type="NCBI Taxonomy" id="3061285"/>
    <lineage>
        <taxon>Bacteria</taxon>
        <taxon>Pseudomonadati</taxon>
        <taxon>Pseudomonadota</taxon>
        <taxon>Gammaproteobacteria</taxon>
        <taxon>Pasteurellales</taxon>
        <taxon>Pasteurellaceae</taxon>
        <taxon>Phocoenobacter</taxon>
        <taxon>Phocoenobacter atlanticus</taxon>
    </lineage>
</organism>
<dbReference type="RefSeq" id="WP_306350776.1">
    <property type="nucleotide sequence ID" value="NZ_JASAWV010000002.1"/>
</dbReference>
<sequence length="84" mass="9605">MTKVNNEIISETNEGIQRAINICGSQTKLADLLGLTKAQVWQWLNCFVKVSAERCIEIEKLTKGQVRCEELRPDIDWSVLRNSK</sequence>
<evidence type="ECO:0000313" key="2">
    <source>
        <dbReference type="Proteomes" id="UP001226020"/>
    </source>
</evidence>